<dbReference type="OrthoDB" id="9789181at2"/>
<gene>
    <name evidence="4" type="ordered locus">Bache_2054</name>
</gene>
<evidence type="ECO:0000259" key="3">
    <source>
        <dbReference type="PROSITE" id="PS50110"/>
    </source>
</evidence>
<name>E6SQU2_BACT6</name>
<dbReference type="KEGG" id="bhl:Bache_2054"/>
<dbReference type="AlphaFoldDB" id="E6SQU2"/>
<dbReference type="HOGENOM" id="CLU_000445_69_17_10"/>
<accession>E6SQU2</accession>
<feature type="domain" description="Response regulatory" evidence="3">
    <location>
        <begin position="3"/>
        <end position="119"/>
    </location>
</feature>
<dbReference type="Gene3D" id="3.40.50.2300">
    <property type="match status" value="1"/>
</dbReference>
<dbReference type="Proteomes" id="UP000008630">
    <property type="component" value="Chromosome"/>
</dbReference>
<sequence>MKTILFVDDKPAIGKVLSVYLGKENDLVYVEDPIKAIEWLNEGNEPALIISDIRMPRMTGIEFLHYLKNNALFEHIPIVMLSSEESTTERINLLNAGAEDYILKPFNPMELKARIKKYL</sequence>
<dbReference type="PANTHER" id="PTHR44591">
    <property type="entry name" value="STRESS RESPONSE REGULATOR PROTEIN 1"/>
    <property type="match status" value="1"/>
</dbReference>
<organism evidence="4 5">
    <name type="scientific">Bacteroides helcogenes (strain ATCC 35417 / DSM 20613 / JCM 6297 / CCUG 15421 / P 36-108)</name>
    <dbReference type="NCBI Taxonomy" id="693979"/>
    <lineage>
        <taxon>Bacteria</taxon>
        <taxon>Pseudomonadati</taxon>
        <taxon>Bacteroidota</taxon>
        <taxon>Bacteroidia</taxon>
        <taxon>Bacteroidales</taxon>
        <taxon>Bacteroidaceae</taxon>
        <taxon>Bacteroides</taxon>
    </lineage>
</organism>
<dbReference type="SUPFAM" id="SSF52172">
    <property type="entry name" value="CheY-like"/>
    <property type="match status" value="1"/>
</dbReference>
<dbReference type="GO" id="GO:0000160">
    <property type="term" value="P:phosphorelay signal transduction system"/>
    <property type="evidence" value="ECO:0007669"/>
    <property type="project" value="InterPro"/>
</dbReference>
<dbReference type="STRING" id="693979.Bache_2054"/>
<evidence type="ECO:0000313" key="5">
    <source>
        <dbReference type="Proteomes" id="UP000008630"/>
    </source>
</evidence>
<keyword evidence="5" id="KW-1185">Reference proteome</keyword>
<dbReference type="InterPro" id="IPR001789">
    <property type="entry name" value="Sig_transdc_resp-reg_receiver"/>
</dbReference>
<keyword evidence="1 2" id="KW-0597">Phosphoprotein</keyword>
<reference evidence="4 5" key="2">
    <citation type="journal article" date="2011" name="Stand. Genomic Sci.">
        <title>Complete genome sequence of Bacteroides helcogenes type strain (P 36-108).</title>
        <authorList>
            <person name="Pati A."/>
            <person name="Gronow S."/>
            <person name="Zeytun A."/>
            <person name="Lapidus A."/>
            <person name="Nolan M."/>
            <person name="Hammon N."/>
            <person name="Deshpande S."/>
            <person name="Cheng J.F."/>
            <person name="Tapia R."/>
            <person name="Han C."/>
            <person name="Goodwin L."/>
            <person name="Pitluck S."/>
            <person name="Liolios K."/>
            <person name="Pagani I."/>
            <person name="Ivanova N."/>
            <person name="Mavromatis K."/>
            <person name="Chen A."/>
            <person name="Palaniappan K."/>
            <person name="Land M."/>
            <person name="Hauser L."/>
            <person name="Chang Y.J."/>
            <person name="Jeffries C.D."/>
            <person name="Detter J.C."/>
            <person name="Brambilla E."/>
            <person name="Rohde M."/>
            <person name="Goker M."/>
            <person name="Woyke T."/>
            <person name="Bristow J."/>
            <person name="Eisen J.A."/>
            <person name="Markowitz V."/>
            <person name="Hugenholtz P."/>
            <person name="Kyrpides N.C."/>
            <person name="Klenk H.P."/>
            <person name="Lucas S."/>
        </authorList>
    </citation>
    <scope>NUCLEOTIDE SEQUENCE [LARGE SCALE GENOMIC DNA]</scope>
    <source>
        <strain evidence="5">ATCC 35417 / DSM 20613 / JCM 6297 / CCUG 15421 / P 36-108</strain>
    </source>
</reference>
<reference key="1">
    <citation type="submission" date="2010-11" db="EMBL/GenBank/DDBJ databases">
        <title>The complete genome of Bacteroides helcogenes P 36-108.</title>
        <authorList>
            <consortium name="US DOE Joint Genome Institute (JGI-PGF)"/>
            <person name="Lucas S."/>
            <person name="Copeland A."/>
            <person name="Lapidus A."/>
            <person name="Bruce D."/>
            <person name="Goodwin L."/>
            <person name="Pitluck S."/>
            <person name="Kyrpides N."/>
            <person name="Mavromatis K."/>
            <person name="Ivanova N."/>
            <person name="Zeytun A."/>
            <person name="Brettin T."/>
            <person name="Detter J.C."/>
            <person name="Tapia R."/>
            <person name="Han C."/>
            <person name="Land M."/>
            <person name="Hauser L."/>
            <person name="Markowitz V."/>
            <person name="Cheng J.-F."/>
            <person name="Hugenholtz P."/>
            <person name="Woyke T."/>
            <person name="Wu D."/>
            <person name="Gronow S."/>
            <person name="Wellnitz S."/>
            <person name="Brambilla E."/>
            <person name="Klenk H.-P."/>
            <person name="Eisen J.A."/>
        </authorList>
    </citation>
    <scope>NUCLEOTIDE SEQUENCE</scope>
    <source>
        <strain>P 36-108</strain>
    </source>
</reference>
<dbReference type="PROSITE" id="PS50110">
    <property type="entry name" value="RESPONSE_REGULATORY"/>
    <property type="match status" value="1"/>
</dbReference>
<evidence type="ECO:0000256" key="2">
    <source>
        <dbReference type="PROSITE-ProRule" id="PRU00169"/>
    </source>
</evidence>
<evidence type="ECO:0000256" key="1">
    <source>
        <dbReference type="ARBA" id="ARBA00022553"/>
    </source>
</evidence>
<evidence type="ECO:0000313" key="4">
    <source>
        <dbReference type="EMBL" id="ADV44025.1"/>
    </source>
</evidence>
<proteinExistence type="predicted"/>
<dbReference type="eggNOG" id="COG0745">
    <property type="taxonomic scope" value="Bacteria"/>
</dbReference>
<dbReference type="InterPro" id="IPR011006">
    <property type="entry name" value="CheY-like_superfamily"/>
</dbReference>
<dbReference type="RefSeq" id="WP_013547618.1">
    <property type="nucleotide sequence ID" value="NC_014933.1"/>
</dbReference>
<dbReference type="PANTHER" id="PTHR44591:SF3">
    <property type="entry name" value="RESPONSE REGULATORY DOMAIN-CONTAINING PROTEIN"/>
    <property type="match status" value="1"/>
</dbReference>
<dbReference type="EMBL" id="CP002352">
    <property type="protein sequence ID" value="ADV44025.1"/>
    <property type="molecule type" value="Genomic_DNA"/>
</dbReference>
<dbReference type="PATRIC" id="fig|693979.3.peg.2165"/>
<dbReference type="SMART" id="SM00448">
    <property type="entry name" value="REC"/>
    <property type="match status" value="1"/>
</dbReference>
<feature type="modified residue" description="4-aspartylphosphate" evidence="2">
    <location>
        <position position="52"/>
    </location>
</feature>
<dbReference type="InterPro" id="IPR050595">
    <property type="entry name" value="Bact_response_regulator"/>
</dbReference>
<dbReference type="Pfam" id="PF00072">
    <property type="entry name" value="Response_reg"/>
    <property type="match status" value="1"/>
</dbReference>
<protein>
    <submittedName>
        <fullName evidence="4">Response regulator receiver protein</fullName>
    </submittedName>
</protein>